<keyword evidence="2" id="KW-1185">Reference proteome</keyword>
<proteinExistence type="predicted"/>
<name>A0A2K6V1B6_SAIBB</name>
<reference evidence="1" key="2">
    <citation type="submission" date="2025-09" db="UniProtKB">
        <authorList>
            <consortium name="Ensembl"/>
        </authorList>
    </citation>
    <scope>IDENTIFICATION</scope>
</reference>
<sequence>MAILKMGPKIVLEWSGGHLSKDPSSYYLIILHKDTSSTLVDSTAPGADCHFQHHNLHKVGFLY</sequence>
<evidence type="ECO:0000313" key="2">
    <source>
        <dbReference type="Proteomes" id="UP000233220"/>
    </source>
</evidence>
<dbReference type="AlphaFoldDB" id="A0A2K6V1B6"/>
<accession>A0A2K6V1B6</accession>
<evidence type="ECO:0000313" key="1">
    <source>
        <dbReference type="Ensembl" id="ENSSBOP00000037910.1"/>
    </source>
</evidence>
<organism evidence="1 2">
    <name type="scientific">Saimiri boliviensis boliviensis</name>
    <name type="common">Bolivian squirrel monkey</name>
    <dbReference type="NCBI Taxonomy" id="39432"/>
    <lineage>
        <taxon>Eukaryota</taxon>
        <taxon>Metazoa</taxon>
        <taxon>Chordata</taxon>
        <taxon>Craniata</taxon>
        <taxon>Vertebrata</taxon>
        <taxon>Euteleostomi</taxon>
        <taxon>Mammalia</taxon>
        <taxon>Eutheria</taxon>
        <taxon>Euarchontoglires</taxon>
        <taxon>Primates</taxon>
        <taxon>Haplorrhini</taxon>
        <taxon>Platyrrhini</taxon>
        <taxon>Cebidae</taxon>
        <taxon>Saimiriinae</taxon>
        <taxon>Saimiri</taxon>
    </lineage>
</organism>
<protein>
    <submittedName>
        <fullName evidence="1">Uncharacterized protein</fullName>
    </submittedName>
</protein>
<dbReference type="GeneTree" id="ENSGT00390000004745"/>
<reference evidence="1" key="1">
    <citation type="submission" date="2025-08" db="UniProtKB">
        <authorList>
            <consortium name="Ensembl"/>
        </authorList>
    </citation>
    <scope>IDENTIFICATION</scope>
</reference>
<dbReference type="Ensembl" id="ENSSBOT00000054854.1">
    <property type="protein sequence ID" value="ENSSBOP00000037910.1"/>
    <property type="gene ID" value="ENSSBOG00000035034.1"/>
</dbReference>
<dbReference type="Proteomes" id="UP000233220">
    <property type="component" value="Unplaced"/>
</dbReference>
<dbReference type="OMA" id="LNIVLEW"/>